<accession>A0A444JCN9</accession>
<comment type="caution">
    <text evidence="2">The sequence shown here is derived from an EMBL/GenBank/DDBJ whole genome shotgun (WGS) entry which is preliminary data.</text>
</comment>
<organism evidence="2 3">
    <name type="scientific">Candidatus Electrothrix marina</name>
    <dbReference type="NCBI Taxonomy" id="1859130"/>
    <lineage>
        <taxon>Bacteria</taxon>
        <taxon>Pseudomonadati</taxon>
        <taxon>Thermodesulfobacteriota</taxon>
        <taxon>Desulfobulbia</taxon>
        <taxon>Desulfobulbales</taxon>
        <taxon>Desulfobulbaceae</taxon>
        <taxon>Candidatus Electrothrix</taxon>
    </lineage>
</organism>
<gene>
    <name evidence="2" type="ORF">VU00_10175</name>
</gene>
<dbReference type="EMBL" id="MTKR01000017">
    <property type="protein sequence ID" value="RWX50821.1"/>
    <property type="molecule type" value="Genomic_DNA"/>
</dbReference>
<feature type="region of interest" description="Disordered" evidence="1">
    <location>
        <begin position="1"/>
        <end position="29"/>
    </location>
</feature>
<evidence type="ECO:0000256" key="1">
    <source>
        <dbReference type="SAM" id="MobiDB-lite"/>
    </source>
</evidence>
<evidence type="ECO:0000313" key="2">
    <source>
        <dbReference type="EMBL" id="RWX50821.1"/>
    </source>
</evidence>
<evidence type="ECO:0000313" key="3">
    <source>
        <dbReference type="Proteomes" id="UP000287615"/>
    </source>
</evidence>
<sequence>MSQNKVDPIAFQNEQQPECGTPESGTTVPVVLQQGDGARF</sequence>
<feature type="compositionally biased region" description="Polar residues" evidence="1">
    <location>
        <begin position="12"/>
        <end position="27"/>
    </location>
</feature>
<dbReference type="AlphaFoldDB" id="A0A444JCN9"/>
<protein>
    <submittedName>
        <fullName evidence="2">Uncharacterized protein</fullName>
    </submittedName>
</protein>
<name>A0A444JCN9_9BACT</name>
<reference evidence="2 3" key="1">
    <citation type="submission" date="2017-01" db="EMBL/GenBank/DDBJ databases">
        <title>The cable genome- insights into the physiology and evolution of filamentous bacteria capable of sulfide oxidation via long distance electron transfer.</title>
        <authorList>
            <person name="Schreiber L."/>
            <person name="Bjerg J.T."/>
            <person name="Boggild A."/>
            <person name="Van De Vossenberg J."/>
            <person name="Meysman F."/>
            <person name="Nielsen L.P."/>
            <person name="Schramm A."/>
            <person name="Kjeldsen K.U."/>
        </authorList>
    </citation>
    <scope>NUCLEOTIDE SEQUENCE [LARGE SCALE GENOMIC DNA]</scope>
    <source>
        <strain evidence="2">A3</strain>
    </source>
</reference>
<dbReference type="Proteomes" id="UP000287615">
    <property type="component" value="Unassembled WGS sequence"/>
</dbReference>
<proteinExistence type="predicted"/>